<protein>
    <submittedName>
        <fullName evidence="2">Uncharacterized protein</fullName>
    </submittedName>
</protein>
<evidence type="ECO:0000313" key="3">
    <source>
        <dbReference type="Proteomes" id="UP000460412"/>
    </source>
</evidence>
<dbReference type="AlphaFoldDB" id="A0A7X3MEY7"/>
<dbReference type="EMBL" id="WUQX01000001">
    <property type="protein sequence ID" value="MXP75158.1"/>
    <property type="molecule type" value="Genomic_DNA"/>
</dbReference>
<feature type="compositionally biased region" description="Basic residues" evidence="1">
    <location>
        <begin position="122"/>
        <end position="132"/>
    </location>
</feature>
<organism evidence="2 3">
    <name type="scientific">Sporofaciens musculi</name>
    <dbReference type="NCBI Taxonomy" id="2681861"/>
    <lineage>
        <taxon>Bacteria</taxon>
        <taxon>Bacillati</taxon>
        <taxon>Bacillota</taxon>
        <taxon>Clostridia</taxon>
        <taxon>Lachnospirales</taxon>
        <taxon>Lachnospiraceae</taxon>
        <taxon>Sporofaciens</taxon>
    </lineage>
</organism>
<sequence>MSLFKYGEFEIELDFTDADTLAAIEDAYEKMQENIKKLPKTGRISEIIKAQNVVYDDFFDSFMGEGASSRMFQTNSLEQRIDAAEQLADFRFKEDERFYGRVEKFRVNKVVNHSGNREQRRNSQKKNHKNRG</sequence>
<name>A0A7X3MEY7_9FIRM</name>
<dbReference type="Proteomes" id="UP000460412">
    <property type="component" value="Unassembled WGS sequence"/>
</dbReference>
<reference evidence="2 3" key="1">
    <citation type="submission" date="2019-12" db="EMBL/GenBank/DDBJ databases">
        <title>Sporaefaciens musculi gen. nov., sp. nov., a novel bacterium isolated from the caecum of an obese mouse.</title>
        <authorList>
            <person name="Rasmussen T.S."/>
            <person name="Streidl T."/>
            <person name="Hitch T.C.A."/>
            <person name="Wortmann E."/>
            <person name="Deptula P."/>
            <person name="Hansen M."/>
            <person name="Nielsen D.S."/>
            <person name="Clavel T."/>
            <person name="Vogensen F.K."/>
        </authorList>
    </citation>
    <scope>NUCLEOTIDE SEQUENCE [LARGE SCALE GENOMIC DNA]</scope>
    <source>
        <strain evidence="2 3">WCA-9-b2</strain>
    </source>
</reference>
<dbReference type="RefSeq" id="WP_159750465.1">
    <property type="nucleotide sequence ID" value="NZ_CATIYY010000221.1"/>
</dbReference>
<evidence type="ECO:0000313" key="2">
    <source>
        <dbReference type="EMBL" id="MXP75158.1"/>
    </source>
</evidence>
<comment type="caution">
    <text evidence="2">The sequence shown here is derived from an EMBL/GenBank/DDBJ whole genome shotgun (WGS) entry which is preliminary data.</text>
</comment>
<keyword evidence="3" id="KW-1185">Reference proteome</keyword>
<feature type="region of interest" description="Disordered" evidence="1">
    <location>
        <begin position="110"/>
        <end position="132"/>
    </location>
</feature>
<evidence type="ECO:0000256" key="1">
    <source>
        <dbReference type="SAM" id="MobiDB-lite"/>
    </source>
</evidence>
<accession>A0A7X3MEY7</accession>
<gene>
    <name evidence="2" type="ORF">GN277_07105</name>
</gene>
<proteinExistence type="predicted"/>